<keyword evidence="4" id="KW-0641">Proline biosynthesis</keyword>
<dbReference type="InterPro" id="IPR008927">
    <property type="entry name" value="6-PGluconate_DH-like_C_sf"/>
</dbReference>
<dbReference type="InterPro" id="IPR036291">
    <property type="entry name" value="NAD(P)-bd_dom_sf"/>
</dbReference>
<dbReference type="UniPathway" id="UPA00098">
    <property type="reaction ID" value="UER00361"/>
</dbReference>
<evidence type="ECO:0000256" key="7">
    <source>
        <dbReference type="ARBA" id="ARBA00038523"/>
    </source>
</evidence>
<feature type="domain" description="Pyrroline-5-carboxylate reductase catalytic N-terminal" evidence="11">
    <location>
        <begin position="11"/>
        <end position="114"/>
    </location>
</feature>
<evidence type="ECO:0000256" key="5">
    <source>
        <dbReference type="ARBA" id="ARBA00022857"/>
    </source>
</evidence>
<dbReference type="HAMAP" id="MF_01925">
    <property type="entry name" value="P5C_reductase"/>
    <property type="match status" value="1"/>
</dbReference>
<evidence type="ECO:0000256" key="8">
    <source>
        <dbReference type="ARBA" id="ARBA00039786"/>
    </source>
</evidence>
<dbReference type="EC" id="1.5.1.2" evidence="3"/>
<dbReference type="SUPFAM" id="SSF51735">
    <property type="entry name" value="NAD(P)-binding Rossmann-fold domains"/>
    <property type="match status" value="1"/>
</dbReference>
<evidence type="ECO:0000256" key="2">
    <source>
        <dbReference type="ARBA" id="ARBA00005525"/>
    </source>
</evidence>
<evidence type="ECO:0000256" key="6">
    <source>
        <dbReference type="ARBA" id="ARBA00023002"/>
    </source>
</evidence>
<evidence type="ECO:0000313" key="14">
    <source>
        <dbReference type="Proteomes" id="UP000728032"/>
    </source>
</evidence>
<gene>
    <name evidence="13" type="ORF">ONB1V03_LOCUS11822</name>
</gene>
<dbReference type="Gene3D" id="3.40.50.720">
    <property type="entry name" value="NAD(P)-binding Rossmann-like Domain"/>
    <property type="match status" value="1"/>
</dbReference>
<dbReference type="PANTHER" id="PTHR11645:SF0">
    <property type="entry name" value="PYRROLINE-5-CARBOXYLATE REDUCTASE 3"/>
    <property type="match status" value="1"/>
</dbReference>
<keyword evidence="4" id="KW-0028">Amino-acid biosynthesis</keyword>
<evidence type="ECO:0000313" key="13">
    <source>
        <dbReference type="EMBL" id="CAD7655178.1"/>
    </source>
</evidence>
<dbReference type="GO" id="GO:0004735">
    <property type="term" value="F:pyrroline-5-carboxylate reductase activity"/>
    <property type="evidence" value="ECO:0007669"/>
    <property type="project" value="UniProtKB-EC"/>
</dbReference>
<name>A0A7R9M9X4_9ACAR</name>
<sequence length="301" mass="31867">MNYPAINECHIGFVGAGTMAYAMASGFVSSGAVKASQLSVSAPSNRNLKRFEALGCHVTNNNNDLFSHLSAPMRHKTLKIIFLCVKPLVFKQPVLDMNAYAKEPAVLVVSVMAGVNLETIVRRLEVDPADCTRNPDKGQIFVARIMPNTACAVNAGVCGVSYVTTGARDYSQRLKAFLSVLLTPLGVCEFVDEKQMDAVCGLSGSGIAFVYTLIHAMADGGLKMGLPRTVATNIAAQTVLGAALMVQKTGQNPIALRDDVASPGGTTIHGLHALAKGGFDAVVMDAVESATKRSQEFSQPY</sequence>
<dbReference type="InterPro" id="IPR028939">
    <property type="entry name" value="P5C_Rdtase_cat_N"/>
</dbReference>
<protein>
    <recommendedName>
        <fullName evidence="8">Pyrroline-5-carboxylate reductase 3</fullName>
        <ecNumber evidence="3">1.5.1.2</ecNumber>
    </recommendedName>
    <alternativeName>
        <fullName evidence="9">Pyrroline-5-carboxylate reductase-like protein</fullName>
    </alternativeName>
</protein>
<evidence type="ECO:0000256" key="3">
    <source>
        <dbReference type="ARBA" id="ARBA00012855"/>
    </source>
</evidence>
<dbReference type="NCBIfam" id="TIGR00112">
    <property type="entry name" value="proC"/>
    <property type="match status" value="1"/>
</dbReference>
<dbReference type="EMBL" id="OC923946">
    <property type="protein sequence ID" value="CAD7655178.1"/>
    <property type="molecule type" value="Genomic_DNA"/>
</dbReference>
<comment type="subunit">
    <text evidence="7">Homodecamer; composed of 5 homodimers.</text>
</comment>
<dbReference type="AlphaFoldDB" id="A0A7R9M9X4"/>
<dbReference type="Pfam" id="PF03807">
    <property type="entry name" value="F420_oxidored"/>
    <property type="match status" value="1"/>
</dbReference>
<dbReference type="Pfam" id="PF14748">
    <property type="entry name" value="P5CR_dimer"/>
    <property type="match status" value="1"/>
</dbReference>
<reference evidence="13" key="1">
    <citation type="submission" date="2020-11" db="EMBL/GenBank/DDBJ databases">
        <authorList>
            <person name="Tran Van P."/>
        </authorList>
    </citation>
    <scope>NUCLEOTIDE SEQUENCE</scope>
</reference>
<comment type="similarity">
    <text evidence="2">Belongs to the pyrroline-5-carboxylate reductase family.</text>
</comment>
<keyword evidence="14" id="KW-1185">Reference proteome</keyword>
<dbReference type="FunFam" id="1.10.3730.10:FF:000001">
    <property type="entry name" value="Pyrroline-5-carboxylate reductase"/>
    <property type="match status" value="1"/>
</dbReference>
<keyword evidence="5" id="KW-0521">NADP</keyword>
<organism evidence="13">
    <name type="scientific">Oppiella nova</name>
    <dbReference type="NCBI Taxonomy" id="334625"/>
    <lineage>
        <taxon>Eukaryota</taxon>
        <taxon>Metazoa</taxon>
        <taxon>Ecdysozoa</taxon>
        <taxon>Arthropoda</taxon>
        <taxon>Chelicerata</taxon>
        <taxon>Arachnida</taxon>
        <taxon>Acari</taxon>
        <taxon>Acariformes</taxon>
        <taxon>Sarcoptiformes</taxon>
        <taxon>Oribatida</taxon>
        <taxon>Brachypylina</taxon>
        <taxon>Oppioidea</taxon>
        <taxon>Oppiidae</taxon>
        <taxon>Oppiella</taxon>
    </lineage>
</organism>
<accession>A0A7R9M9X4</accession>
<evidence type="ECO:0000259" key="12">
    <source>
        <dbReference type="Pfam" id="PF14748"/>
    </source>
</evidence>
<proteinExistence type="inferred from homology"/>
<evidence type="ECO:0000256" key="9">
    <source>
        <dbReference type="ARBA" id="ARBA00042532"/>
    </source>
</evidence>
<comment type="pathway">
    <text evidence="1">Amino-acid biosynthesis; L-proline biosynthesis; L-proline from L-glutamate 5-semialdehyde: step 1/1.</text>
</comment>
<dbReference type="PANTHER" id="PTHR11645">
    <property type="entry name" value="PYRROLINE-5-CARBOXYLATE REDUCTASE"/>
    <property type="match status" value="1"/>
</dbReference>
<evidence type="ECO:0000256" key="4">
    <source>
        <dbReference type="ARBA" id="ARBA00022650"/>
    </source>
</evidence>
<keyword evidence="6" id="KW-0560">Oxidoreductase</keyword>
<feature type="domain" description="Pyrroline-5-carboxylate reductase dimerisation" evidence="12">
    <location>
        <begin position="193"/>
        <end position="296"/>
    </location>
</feature>
<dbReference type="GO" id="GO:0055129">
    <property type="term" value="P:L-proline biosynthetic process"/>
    <property type="evidence" value="ECO:0007669"/>
    <property type="project" value="UniProtKB-UniPathway"/>
</dbReference>
<comment type="function">
    <text evidence="10">Oxidoreductase that catalyzes the last step in proline biosynthesis, which corresponds to the reduction of pyrroline-5-carboxylate (P5C) to L-proline using NAD(P)H. Proline is synthesized from either glutamate or ornithine; both are converted to P5C, and then to proline via pyrroline-5-carboxylate reductases (PYCRs). PYCR3 is exclusively linked to the biosynthesis of proline from ornithine.</text>
</comment>
<dbReference type="Gene3D" id="1.10.3730.10">
    <property type="entry name" value="ProC C-terminal domain-like"/>
    <property type="match status" value="1"/>
</dbReference>
<dbReference type="OrthoDB" id="10263291at2759"/>
<dbReference type="InterPro" id="IPR000304">
    <property type="entry name" value="Pyrroline-COOH_reductase"/>
</dbReference>
<dbReference type="InterPro" id="IPR029036">
    <property type="entry name" value="P5CR_dimer"/>
</dbReference>
<evidence type="ECO:0000256" key="1">
    <source>
        <dbReference type="ARBA" id="ARBA00005205"/>
    </source>
</evidence>
<dbReference type="SUPFAM" id="SSF48179">
    <property type="entry name" value="6-phosphogluconate dehydrogenase C-terminal domain-like"/>
    <property type="match status" value="1"/>
</dbReference>
<evidence type="ECO:0000259" key="11">
    <source>
        <dbReference type="Pfam" id="PF03807"/>
    </source>
</evidence>
<evidence type="ECO:0000256" key="10">
    <source>
        <dbReference type="ARBA" id="ARBA00049975"/>
    </source>
</evidence>
<dbReference type="PIRSF" id="PIRSF000193">
    <property type="entry name" value="Pyrrol-5-carb_rd"/>
    <property type="match status" value="1"/>
</dbReference>
<dbReference type="EMBL" id="CAJPVJ010009121">
    <property type="protein sequence ID" value="CAG2172365.1"/>
    <property type="molecule type" value="Genomic_DNA"/>
</dbReference>
<dbReference type="Proteomes" id="UP000728032">
    <property type="component" value="Unassembled WGS sequence"/>
</dbReference>